<accession>A0A8K0IHG1</accession>
<feature type="compositionally biased region" description="Basic residues" evidence="1">
    <location>
        <begin position="216"/>
        <end position="226"/>
    </location>
</feature>
<keyword evidence="3" id="KW-1185">Reference proteome</keyword>
<dbReference type="EMBL" id="CM017879">
    <property type="protein sequence ID" value="KAG1358687.1"/>
    <property type="molecule type" value="Genomic_DNA"/>
</dbReference>
<feature type="region of interest" description="Disordered" evidence="1">
    <location>
        <begin position="142"/>
        <end position="226"/>
    </location>
</feature>
<feature type="region of interest" description="Disordered" evidence="1">
    <location>
        <begin position="70"/>
        <end position="111"/>
    </location>
</feature>
<evidence type="ECO:0000313" key="3">
    <source>
        <dbReference type="Proteomes" id="UP000797356"/>
    </source>
</evidence>
<evidence type="ECO:0000256" key="1">
    <source>
        <dbReference type="SAM" id="MobiDB-lite"/>
    </source>
</evidence>
<dbReference type="Proteomes" id="UP000797356">
    <property type="component" value="Chromosome 8"/>
</dbReference>
<evidence type="ECO:0000313" key="2">
    <source>
        <dbReference type="EMBL" id="KAG1358687.1"/>
    </source>
</evidence>
<reference evidence="2" key="1">
    <citation type="journal article" date="2017" name="Gigascience">
        <title>The genome draft of coconut (Cocos nucifera).</title>
        <authorList>
            <person name="Xiao Y."/>
            <person name="Xu P."/>
            <person name="Fan H."/>
            <person name="Baudouin L."/>
            <person name="Xia W."/>
            <person name="Bocs S."/>
            <person name="Xu J."/>
            <person name="Li Q."/>
            <person name="Guo A."/>
            <person name="Zhou L."/>
            <person name="Li J."/>
            <person name="Wu Y."/>
            <person name="Ma Z."/>
            <person name="Armero A."/>
            <person name="Issali A.E."/>
            <person name="Liu N."/>
            <person name="Peng M."/>
            <person name="Yang Y."/>
        </authorList>
    </citation>
    <scope>NUCLEOTIDE SEQUENCE</scope>
    <source>
        <tissue evidence="2">Spear leaf of Hainan Tall coconut</tissue>
    </source>
</reference>
<organism evidence="2 3">
    <name type="scientific">Cocos nucifera</name>
    <name type="common">Coconut palm</name>
    <dbReference type="NCBI Taxonomy" id="13894"/>
    <lineage>
        <taxon>Eukaryota</taxon>
        <taxon>Viridiplantae</taxon>
        <taxon>Streptophyta</taxon>
        <taxon>Embryophyta</taxon>
        <taxon>Tracheophyta</taxon>
        <taxon>Spermatophyta</taxon>
        <taxon>Magnoliopsida</taxon>
        <taxon>Liliopsida</taxon>
        <taxon>Arecaceae</taxon>
        <taxon>Arecoideae</taxon>
        <taxon>Cocoseae</taxon>
        <taxon>Attaleinae</taxon>
        <taxon>Cocos</taxon>
    </lineage>
</organism>
<proteinExistence type="predicted"/>
<protein>
    <submittedName>
        <fullName evidence="2">Uncharacterized protein</fullName>
    </submittedName>
</protein>
<dbReference type="AlphaFoldDB" id="A0A8K0IHG1"/>
<gene>
    <name evidence="2" type="ORF">COCNU_08G001330</name>
</gene>
<comment type="caution">
    <text evidence="2">The sequence shown here is derived from an EMBL/GenBank/DDBJ whole genome shotgun (WGS) entry which is preliminary data.</text>
</comment>
<sequence length="226" mass="24498">MSLLLFAARHRRIWASPIARRSLTTTAGSDPRATVGSGRRLAGFLLDRAGSMCLYARFFPGFRCTCESTPSNLTPPRHPQPPDPIACATSPDLGHGLGDGAPAQSPRPHRWHRCRHLSEEENPDLPGRFPLHACLLATLHQPPSSATFPSEKKTGTRSAVSSPNLGHPARARHRRLPADLRTLRSTTRSPETTSTCRFTVAKPRIDGQSPATAGSGRKKGACRPPK</sequence>
<name>A0A8K0IHG1_COCNU</name>
<feature type="compositionally biased region" description="Low complexity" evidence="1">
    <location>
        <begin position="183"/>
        <end position="195"/>
    </location>
</feature>
<reference evidence="2" key="2">
    <citation type="submission" date="2019-07" db="EMBL/GenBank/DDBJ databases">
        <authorList>
            <person name="Yang Y."/>
            <person name="Bocs S."/>
            <person name="Baudouin L."/>
        </authorList>
    </citation>
    <scope>NUCLEOTIDE SEQUENCE</scope>
    <source>
        <tissue evidence="2">Spear leaf of Hainan Tall coconut</tissue>
    </source>
</reference>